<evidence type="ECO:0000259" key="6">
    <source>
        <dbReference type="PROSITE" id="PS50901"/>
    </source>
</evidence>
<dbReference type="InterPro" id="IPR050206">
    <property type="entry name" value="FtsK/SpoIIIE/SftA"/>
</dbReference>
<keyword evidence="5" id="KW-0472">Membrane</keyword>
<dbReference type="RefSeq" id="WP_184675382.1">
    <property type="nucleotide sequence ID" value="NZ_JACHGY010000001.1"/>
</dbReference>
<dbReference type="InterPro" id="IPR002543">
    <property type="entry name" value="FtsK_dom"/>
</dbReference>
<dbReference type="GO" id="GO:0005524">
    <property type="term" value="F:ATP binding"/>
    <property type="evidence" value="ECO:0007669"/>
    <property type="project" value="UniProtKB-UniRule"/>
</dbReference>
<dbReference type="EMBL" id="JACHGY010000001">
    <property type="protein sequence ID" value="MBB6428338.1"/>
    <property type="molecule type" value="Genomic_DNA"/>
</dbReference>
<organism evidence="7 8">
    <name type="scientific">Algisphaera agarilytica</name>
    <dbReference type="NCBI Taxonomy" id="1385975"/>
    <lineage>
        <taxon>Bacteria</taxon>
        <taxon>Pseudomonadati</taxon>
        <taxon>Planctomycetota</taxon>
        <taxon>Phycisphaerae</taxon>
        <taxon>Phycisphaerales</taxon>
        <taxon>Phycisphaeraceae</taxon>
        <taxon>Algisphaera</taxon>
    </lineage>
</organism>
<evidence type="ECO:0000313" key="8">
    <source>
        <dbReference type="Proteomes" id="UP000541810"/>
    </source>
</evidence>
<keyword evidence="2 3" id="KW-0067">ATP-binding</keyword>
<feature type="binding site" evidence="3">
    <location>
        <begin position="802"/>
        <end position="809"/>
    </location>
    <ligand>
        <name>ATP</name>
        <dbReference type="ChEBI" id="CHEBI:30616"/>
    </ligand>
</feature>
<evidence type="ECO:0000256" key="4">
    <source>
        <dbReference type="SAM" id="MobiDB-lite"/>
    </source>
</evidence>
<evidence type="ECO:0000313" key="7">
    <source>
        <dbReference type="EMBL" id="MBB6428338.1"/>
    </source>
</evidence>
<comment type="caution">
    <text evidence="7">The sequence shown here is derived from an EMBL/GenBank/DDBJ whole genome shotgun (WGS) entry which is preliminary data.</text>
</comment>
<evidence type="ECO:0000256" key="5">
    <source>
        <dbReference type="SAM" id="Phobius"/>
    </source>
</evidence>
<dbReference type="PANTHER" id="PTHR22683">
    <property type="entry name" value="SPORULATION PROTEIN RELATED"/>
    <property type="match status" value="1"/>
</dbReference>
<dbReference type="PROSITE" id="PS50901">
    <property type="entry name" value="FTSK"/>
    <property type="match status" value="1"/>
</dbReference>
<feature type="transmembrane region" description="Helical" evidence="5">
    <location>
        <begin position="235"/>
        <end position="263"/>
    </location>
</feature>
<feature type="region of interest" description="Disordered" evidence="4">
    <location>
        <begin position="1"/>
        <end position="24"/>
    </location>
</feature>
<keyword evidence="1 3" id="KW-0547">Nucleotide-binding</keyword>
<dbReference type="PANTHER" id="PTHR22683:SF41">
    <property type="entry name" value="DNA TRANSLOCASE FTSK"/>
    <property type="match status" value="1"/>
</dbReference>
<reference evidence="7 8" key="1">
    <citation type="submission" date="2020-08" db="EMBL/GenBank/DDBJ databases">
        <title>Genomic Encyclopedia of Type Strains, Phase IV (KMG-IV): sequencing the most valuable type-strain genomes for metagenomic binning, comparative biology and taxonomic classification.</title>
        <authorList>
            <person name="Goeker M."/>
        </authorList>
    </citation>
    <scope>NUCLEOTIDE SEQUENCE [LARGE SCALE GENOMIC DNA]</scope>
    <source>
        <strain evidence="7 8">DSM 103725</strain>
    </source>
</reference>
<feature type="compositionally biased region" description="Polar residues" evidence="4">
    <location>
        <begin position="1"/>
        <end position="10"/>
    </location>
</feature>
<feature type="domain" description="FtsK" evidence="6">
    <location>
        <begin position="785"/>
        <end position="980"/>
    </location>
</feature>
<evidence type="ECO:0000256" key="2">
    <source>
        <dbReference type="ARBA" id="ARBA00022840"/>
    </source>
</evidence>
<evidence type="ECO:0000256" key="3">
    <source>
        <dbReference type="PROSITE-ProRule" id="PRU00289"/>
    </source>
</evidence>
<keyword evidence="5" id="KW-1133">Transmembrane helix</keyword>
<feature type="region of interest" description="Disordered" evidence="4">
    <location>
        <begin position="114"/>
        <end position="135"/>
    </location>
</feature>
<dbReference type="InterPro" id="IPR027417">
    <property type="entry name" value="P-loop_NTPase"/>
</dbReference>
<protein>
    <recommendedName>
        <fullName evidence="6">FtsK domain-containing protein</fullName>
    </recommendedName>
</protein>
<keyword evidence="5" id="KW-0812">Transmembrane</keyword>
<keyword evidence="8" id="KW-1185">Reference proteome</keyword>
<dbReference type="SUPFAM" id="SSF52540">
    <property type="entry name" value="P-loop containing nucleoside triphosphate hydrolases"/>
    <property type="match status" value="1"/>
</dbReference>
<dbReference type="Gene3D" id="3.40.50.300">
    <property type="entry name" value="P-loop containing nucleotide triphosphate hydrolases"/>
    <property type="match status" value="3"/>
</dbReference>
<feature type="transmembrane region" description="Helical" evidence="5">
    <location>
        <begin position="275"/>
        <end position="297"/>
    </location>
</feature>
<dbReference type="Proteomes" id="UP000541810">
    <property type="component" value="Unassembled WGS sequence"/>
</dbReference>
<accession>A0A7X0H3E4</accession>
<sequence length="1345" mass="149444">MTQGNPSSNDPKAATSAASPVPLSSIGRRQLAALADLIDLSNTSDRTERLLEADAQQRQDFITKRFEQTQDRVSTRHRTNRHRLEKAHAKQDAAIQADYQQRKAKLDADAQKLHKKLQGQTQDAQKKTESEQTHEKWVADSMLEGRINELKAEYERDLAQLDSMQQQAQGVDGQAVDTLKRYRHRDLQLPEHVSPNEDDLAETPADPEAAFNELLDRYPSQDAELKSSLRQLKKLMLPTLFVSFVPYLLWFILTAGLTAGALYLGQQLAWEWTPIYTGIGAFVVGGAIVWGLGRLLFGMGTKKVANALAGYRQQREAHLDYLDELSAAAKVKRDVRADAARQERDAAHEKTHAKFAPYFEKITTRSQQSIAELNEKVQSKATLLDEHHQQQTATFKAESAAAIKQIDDRRNRRLDIITRRRERDQLALDTEHGSSAASLQQRWEAGRDRLLHSLDEMRRLEETSNLPWADPEWTNWVPPTTPAPAVRFGSITLDTENLLDEQAAGGRFDLNLPPSLSVPALLSGPDQRSLYLGTTPEQRPAALALMQSVMLRLLTTMPPGQVKFTLVDPIGLGESFGGFMHLADHEESLVNGRVWSEPAHIDRRLTDLTDHMGQMIQKYLRNDYASIDEYNEQAGELAEPYRFLVVADYPQGFSTDAAARLNSLAASGARCGVFVLVLHDQRTNPPTGEIDDLRRHCTVASFDQDTGWRWRHAVTERFPFFPDTPPSEELVSQIVGKVGRAAIEAGRVQVPFSTITPAPGSGDFWSRSASEDLEVPIGRAGATRLQSFRVGRGVAQHALVAGKTGSGKSSLLHTLITNLCLWYPPDQLELYLIDFKKGVEFKPYVSHRPPHLRAIAIESDREFGLSILKRLDAMLDERGERFRETGVANLAGYHKAEPDKPMPRVMLIVDEFQELFGQDDAISQAATQLLDRLVRQGRAFGMHAFLGSQSLSGAAGLPRGTMGQMAVRIALQCSENDSQLILGDENSAARLLTRPGEAIYNDQNGTLEANSLFQVAWLPDHELRDNLRNITERAAERSVESEGCFVFEGNAPASLADNQPLSELLALPDWPKPDARGLHATSAYLGEPIAIDAPTAITFPKLNGANALVLGQNADNTLGLLCSSLLGLAAAHHPDAARFVVFNGSTEPQHDEQIRQTLDTLPHGVAQVPFRDVDSTLAELHAELQRRIEDGGTEAPTTFIAVFGLQRFRQFRKSDDGFSFSLDDDAGSSAKPDEQLLDLLRDGPVVGMHLIVVADRAASIEPVFDRRALREFDNRVMFQMSATDSAQIIDSSEANDLGPYRALLYREDRGTITRFRPYGMPSEDDLKRFELSLTRPYRGNKASNA</sequence>
<dbReference type="Pfam" id="PF01580">
    <property type="entry name" value="FtsK_SpoIIIE"/>
    <property type="match status" value="1"/>
</dbReference>
<feature type="compositionally biased region" description="Basic and acidic residues" evidence="4">
    <location>
        <begin position="124"/>
        <end position="135"/>
    </location>
</feature>
<name>A0A7X0H3E4_9BACT</name>
<evidence type="ECO:0000256" key="1">
    <source>
        <dbReference type="ARBA" id="ARBA00022741"/>
    </source>
</evidence>
<gene>
    <name evidence="7" type="ORF">HNQ40_000144</name>
</gene>
<dbReference type="GO" id="GO:0003677">
    <property type="term" value="F:DNA binding"/>
    <property type="evidence" value="ECO:0007669"/>
    <property type="project" value="InterPro"/>
</dbReference>
<feature type="compositionally biased region" description="Basic residues" evidence="4">
    <location>
        <begin position="75"/>
        <end position="85"/>
    </location>
</feature>
<proteinExistence type="predicted"/>
<feature type="region of interest" description="Disordered" evidence="4">
    <location>
        <begin position="69"/>
        <end position="90"/>
    </location>
</feature>